<dbReference type="InterPro" id="IPR023095">
    <property type="entry name" value="Ade_MeTrfase_dom_2"/>
</dbReference>
<evidence type="ECO:0000313" key="7">
    <source>
        <dbReference type="EMBL" id="VAX12011.1"/>
    </source>
</evidence>
<dbReference type="InterPro" id="IPR002052">
    <property type="entry name" value="DNA_methylase_N6_adenine_CS"/>
</dbReference>
<dbReference type="GO" id="GO:0032259">
    <property type="term" value="P:methylation"/>
    <property type="evidence" value="ECO:0007669"/>
    <property type="project" value="UniProtKB-KW"/>
</dbReference>
<dbReference type="GO" id="GO:0009007">
    <property type="term" value="F:site-specific DNA-methyltransferase (adenine-specific) activity"/>
    <property type="evidence" value="ECO:0007669"/>
    <property type="project" value="UniProtKB-EC"/>
</dbReference>
<gene>
    <name evidence="7" type="ORF">MNBD_GAMMA24-771</name>
</gene>
<dbReference type="InterPro" id="IPR012327">
    <property type="entry name" value="MeTrfase_D12"/>
</dbReference>
<proteinExistence type="inferred from homology"/>
<accession>A0A3B1BCE9</accession>
<dbReference type="GO" id="GO:0043565">
    <property type="term" value="F:sequence-specific DNA binding"/>
    <property type="evidence" value="ECO:0007669"/>
    <property type="project" value="TreeGrafter"/>
</dbReference>
<keyword evidence="5" id="KW-0949">S-adenosyl-L-methionine</keyword>
<dbReference type="InterPro" id="IPR012263">
    <property type="entry name" value="M_m6A_EcoRV"/>
</dbReference>
<dbReference type="SUPFAM" id="SSF53335">
    <property type="entry name" value="S-adenosyl-L-methionine-dependent methyltransferases"/>
    <property type="match status" value="1"/>
</dbReference>
<dbReference type="Gene3D" id="3.40.50.150">
    <property type="entry name" value="Vaccinia Virus protein VP39"/>
    <property type="match status" value="1"/>
</dbReference>
<evidence type="ECO:0000256" key="1">
    <source>
        <dbReference type="ARBA" id="ARBA00006594"/>
    </source>
</evidence>
<dbReference type="EC" id="2.1.1.72" evidence="2"/>
<dbReference type="EMBL" id="UOFZ01000009">
    <property type="protein sequence ID" value="VAX12011.1"/>
    <property type="molecule type" value="Genomic_DNA"/>
</dbReference>
<evidence type="ECO:0000256" key="6">
    <source>
        <dbReference type="ARBA" id="ARBA00047942"/>
    </source>
</evidence>
<dbReference type="InterPro" id="IPR029063">
    <property type="entry name" value="SAM-dependent_MTases_sf"/>
</dbReference>
<dbReference type="Gene3D" id="1.10.1020.10">
    <property type="entry name" value="Adenine-specific Methyltransferase, Domain 2"/>
    <property type="match status" value="1"/>
</dbReference>
<comment type="catalytic activity">
    <reaction evidence="6">
        <text>a 2'-deoxyadenosine in DNA + S-adenosyl-L-methionine = an N(6)-methyl-2'-deoxyadenosine in DNA + S-adenosyl-L-homocysteine + H(+)</text>
        <dbReference type="Rhea" id="RHEA:15197"/>
        <dbReference type="Rhea" id="RHEA-COMP:12418"/>
        <dbReference type="Rhea" id="RHEA-COMP:12419"/>
        <dbReference type="ChEBI" id="CHEBI:15378"/>
        <dbReference type="ChEBI" id="CHEBI:57856"/>
        <dbReference type="ChEBI" id="CHEBI:59789"/>
        <dbReference type="ChEBI" id="CHEBI:90615"/>
        <dbReference type="ChEBI" id="CHEBI:90616"/>
        <dbReference type="EC" id="2.1.1.72"/>
    </reaction>
</comment>
<comment type="similarity">
    <text evidence="1">Belongs to the N(4)/N(6)-methyltransferase family.</text>
</comment>
<evidence type="ECO:0000256" key="3">
    <source>
        <dbReference type="ARBA" id="ARBA00022603"/>
    </source>
</evidence>
<protein>
    <recommendedName>
        <fullName evidence="2">site-specific DNA-methyltransferase (adenine-specific)</fullName>
        <ecNumber evidence="2">2.1.1.72</ecNumber>
    </recommendedName>
</protein>
<evidence type="ECO:0000256" key="4">
    <source>
        <dbReference type="ARBA" id="ARBA00022679"/>
    </source>
</evidence>
<dbReference type="PRINTS" id="PR00505">
    <property type="entry name" value="D12N6MTFRASE"/>
</dbReference>
<dbReference type="Pfam" id="PF02086">
    <property type="entry name" value="MethyltransfD12"/>
    <property type="match status" value="1"/>
</dbReference>
<name>A0A3B1BCE9_9ZZZZ</name>
<keyword evidence="4 7" id="KW-0808">Transferase</keyword>
<dbReference type="GO" id="GO:1904047">
    <property type="term" value="F:S-adenosyl-L-methionine binding"/>
    <property type="evidence" value="ECO:0007669"/>
    <property type="project" value="TreeGrafter"/>
</dbReference>
<evidence type="ECO:0000256" key="2">
    <source>
        <dbReference type="ARBA" id="ARBA00011900"/>
    </source>
</evidence>
<dbReference type="GO" id="GO:0009307">
    <property type="term" value="P:DNA restriction-modification system"/>
    <property type="evidence" value="ECO:0007669"/>
    <property type="project" value="InterPro"/>
</dbReference>
<organism evidence="7">
    <name type="scientific">hydrothermal vent metagenome</name>
    <dbReference type="NCBI Taxonomy" id="652676"/>
    <lineage>
        <taxon>unclassified sequences</taxon>
        <taxon>metagenomes</taxon>
        <taxon>ecological metagenomes</taxon>
    </lineage>
</organism>
<dbReference type="PANTHER" id="PTHR30481:SF3">
    <property type="entry name" value="DNA ADENINE METHYLASE"/>
    <property type="match status" value="1"/>
</dbReference>
<dbReference type="PANTHER" id="PTHR30481">
    <property type="entry name" value="DNA ADENINE METHYLASE"/>
    <property type="match status" value="1"/>
</dbReference>
<dbReference type="AlphaFoldDB" id="A0A3B1BCE9"/>
<dbReference type="GO" id="GO:0006298">
    <property type="term" value="P:mismatch repair"/>
    <property type="evidence" value="ECO:0007669"/>
    <property type="project" value="TreeGrafter"/>
</dbReference>
<sequence>MRTAGKAETDSAAIRPFLKWAGNKYRVLEQIKLLLPPGRRLIEPFAGSGALFLNTHYPNYLLCDTNADLINLYQYLKQEGMVFIRYCKPYFSGEYNNPDSYYALRKRFNATNNIRQKAALFLYLNRHGYNGLCRYNSKGGYNVPFGRYVRPYFPEKEMLAFHHKAQSASFKNCSFEASLNLARAGDVIYCDPPYVPLSESANFTSYSSGGFDLQQQQKLAQLAEQYRQDKVSVLISNHDTRFTRKIYQHADMLRYFKVQRSISCNGQKRKHADEVLALFKIQDKRP</sequence>
<dbReference type="PROSITE" id="PS00092">
    <property type="entry name" value="N6_MTASE"/>
    <property type="match status" value="1"/>
</dbReference>
<evidence type="ECO:0000256" key="5">
    <source>
        <dbReference type="ARBA" id="ARBA00022691"/>
    </source>
</evidence>
<reference evidence="7" key="1">
    <citation type="submission" date="2018-06" db="EMBL/GenBank/DDBJ databases">
        <authorList>
            <person name="Zhirakovskaya E."/>
        </authorList>
    </citation>
    <scope>NUCLEOTIDE SEQUENCE</scope>
</reference>
<keyword evidence="3 7" id="KW-0489">Methyltransferase</keyword>
<dbReference type="NCBIfam" id="TIGR00571">
    <property type="entry name" value="dam"/>
    <property type="match status" value="1"/>
</dbReference>
<dbReference type="PIRSF" id="PIRSF000398">
    <property type="entry name" value="M_m6A_EcoRV"/>
    <property type="match status" value="1"/>
</dbReference>